<evidence type="ECO:0000313" key="2">
    <source>
        <dbReference type="Proteomes" id="UP000235220"/>
    </source>
</evidence>
<evidence type="ECO:0000313" key="4">
    <source>
        <dbReference type="RefSeq" id="XP_018841089.1"/>
    </source>
</evidence>
<dbReference type="PANTHER" id="PTHR33133:SF19">
    <property type="entry name" value="BINDING-PROTEIN-DEPENDENT TRANSPORT SYSTEMS INNER MEMBRANE COMPONENT"/>
    <property type="match status" value="1"/>
</dbReference>
<feature type="transmembrane region" description="Helical" evidence="1">
    <location>
        <begin position="265"/>
        <end position="287"/>
    </location>
</feature>
<feature type="transmembrane region" description="Helical" evidence="1">
    <location>
        <begin position="97"/>
        <end position="119"/>
    </location>
</feature>
<feature type="transmembrane region" description="Helical" evidence="1">
    <location>
        <begin position="165"/>
        <end position="185"/>
    </location>
</feature>
<gene>
    <name evidence="3 4" type="primary">LOC109006309</name>
</gene>
<dbReference type="KEGG" id="jre:109006309"/>
<dbReference type="GO" id="GO:0016020">
    <property type="term" value="C:membrane"/>
    <property type="evidence" value="ECO:0000318"/>
    <property type="project" value="GO_Central"/>
</dbReference>
<feature type="transmembrane region" description="Helical" evidence="1">
    <location>
        <begin position="223"/>
        <end position="245"/>
    </location>
</feature>
<dbReference type="GeneID" id="109006309"/>
<dbReference type="STRING" id="51240.A0A2I4GAZ9"/>
<protein>
    <submittedName>
        <fullName evidence="3 4">Uncharacterized protein LOC109006309</fullName>
    </submittedName>
</protein>
<dbReference type="OrthoDB" id="687732at2759"/>
<keyword evidence="1" id="KW-0812">Transmembrane</keyword>
<dbReference type="RefSeq" id="XP_018841089.1">
    <property type="nucleotide sequence ID" value="XM_018985544.2"/>
</dbReference>
<reference evidence="3 4" key="1">
    <citation type="submission" date="2025-04" db="UniProtKB">
        <authorList>
            <consortium name="RefSeq"/>
        </authorList>
    </citation>
    <scope>IDENTIFICATION</scope>
    <source>
        <tissue evidence="3 4">Leaves</tissue>
    </source>
</reference>
<dbReference type="AlphaFoldDB" id="A0A2I4GAZ9"/>
<dbReference type="Gramene" id="Jr01_03200_p1">
    <property type="protein sequence ID" value="cds.Jr01_03200_p1"/>
    <property type="gene ID" value="Jr01_03200"/>
</dbReference>
<keyword evidence="2" id="KW-1185">Reference proteome</keyword>
<sequence length="326" mass="36590">MEEAPSFIMERAGKIIRLSIHTFLKEFQYFTTTPVLLMLPFSASVLLSLAVFPSSSSPPFSIIHAHLKSLLHAAGISLSWLLVSLFNLNLSQTICNYLLCLPLILSSFVIAKASIIQALNGHRRSLPLPFSSFRSLYKPLLITHLCNLILNITINMAAMNTIRTFVFLSNNPIFLMVTRTVFYIILANMMVVGNLALVVAGMENCIGILAIRKAFLLRRGTNSMALLLALPLNCGLAAIEALFRFRVVRAYYLYERLTASMALEGLFVAYLYSLLLVLETIACCLFFKTCTSIFWTDEIDGYYDIELPKEEDEHPLAKLRTSEELP</sequence>
<feature type="transmembrane region" description="Helical" evidence="1">
    <location>
        <begin position="139"/>
        <end position="158"/>
    </location>
</feature>
<keyword evidence="1" id="KW-1133">Transmembrane helix</keyword>
<name>A0A2I4GAZ9_JUGRE</name>
<organism evidence="2 3">
    <name type="scientific">Juglans regia</name>
    <name type="common">English walnut</name>
    <dbReference type="NCBI Taxonomy" id="51240"/>
    <lineage>
        <taxon>Eukaryota</taxon>
        <taxon>Viridiplantae</taxon>
        <taxon>Streptophyta</taxon>
        <taxon>Embryophyta</taxon>
        <taxon>Tracheophyta</taxon>
        <taxon>Spermatophyta</taxon>
        <taxon>Magnoliopsida</taxon>
        <taxon>eudicotyledons</taxon>
        <taxon>Gunneridae</taxon>
        <taxon>Pentapetalae</taxon>
        <taxon>rosids</taxon>
        <taxon>fabids</taxon>
        <taxon>Fagales</taxon>
        <taxon>Juglandaceae</taxon>
        <taxon>Juglans</taxon>
    </lineage>
</organism>
<feature type="transmembrane region" description="Helical" evidence="1">
    <location>
        <begin position="27"/>
        <end position="50"/>
    </location>
</feature>
<feature type="transmembrane region" description="Helical" evidence="1">
    <location>
        <begin position="70"/>
        <end position="90"/>
    </location>
</feature>
<feature type="transmembrane region" description="Helical" evidence="1">
    <location>
        <begin position="191"/>
        <end position="211"/>
    </location>
</feature>
<dbReference type="RefSeq" id="XP_018841088.1">
    <property type="nucleotide sequence ID" value="XM_018985543.2"/>
</dbReference>
<proteinExistence type="predicted"/>
<evidence type="ECO:0000313" key="3">
    <source>
        <dbReference type="RefSeq" id="XP_018841088.1"/>
    </source>
</evidence>
<dbReference type="Proteomes" id="UP000235220">
    <property type="component" value="Chromosome 1"/>
</dbReference>
<dbReference type="PANTHER" id="PTHR33133">
    <property type="entry name" value="OS08G0107100 PROTEIN-RELATED"/>
    <property type="match status" value="1"/>
</dbReference>
<evidence type="ECO:0000256" key="1">
    <source>
        <dbReference type="SAM" id="Phobius"/>
    </source>
</evidence>
<keyword evidence="1" id="KW-0472">Membrane</keyword>
<accession>A0A2I4GAZ9</accession>